<dbReference type="EMBL" id="MTKQ01000089">
    <property type="protein sequence ID" value="RWX48480.1"/>
    <property type="molecule type" value="Genomic_DNA"/>
</dbReference>
<reference evidence="1 2" key="1">
    <citation type="submission" date="2017-01" db="EMBL/GenBank/DDBJ databases">
        <title>The cable genome- insights into the physiology and evolution of filamentous bacteria capable of sulfide oxidation via long distance electron transfer.</title>
        <authorList>
            <person name="Schreiber L."/>
            <person name="Bjerg J.T."/>
            <person name="Boggild A."/>
            <person name="Van De Vossenberg J."/>
            <person name="Meysman F."/>
            <person name="Nielsen L.P."/>
            <person name="Schramm A."/>
            <person name="Kjeldsen K.U."/>
        </authorList>
    </citation>
    <scope>NUCLEOTIDE SEQUENCE [LARGE SCALE GENOMIC DNA]</scope>
    <source>
        <strain evidence="1">A2</strain>
    </source>
</reference>
<organism evidence="1 2">
    <name type="scientific">Candidatus Electrothrix marina</name>
    <dbReference type="NCBI Taxonomy" id="1859130"/>
    <lineage>
        <taxon>Bacteria</taxon>
        <taxon>Pseudomonadati</taxon>
        <taxon>Thermodesulfobacteriota</taxon>
        <taxon>Desulfobulbia</taxon>
        <taxon>Desulfobulbales</taxon>
        <taxon>Desulfobulbaceae</taxon>
        <taxon>Candidatus Electrothrix</taxon>
    </lineage>
</organism>
<comment type="caution">
    <text evidence="1">The sequence shown here is derived from an EMBL/GenBank/DDBJ whole genome shotgun (WGS) entry which is preliminary data.</text>
</comment>
<gene>
    <name evidence="1" type="ORF">VT99_10891</name>
</gene>
<name>A0A444J628_9BACT</name>
<protein>
    <submittedName>
        <fullName evidence="1">Uncharacterized protein</fullName>
    </submittedName>
</protein>
<feature type="non-terminal residue" evidence="1">
    <location>
        <position position="1"/>
    </location>
</feature>
<accession>A0A444J628</accession>
<dbReference type="AlphaFoldDB" id="A0A444J628"/>
<proteinExistence type="predicted"/>
<evidence type="ECO:0000313" key="2">
    <source>
        <dbReference type="Proteomes" id="UP000286862"/>
    </source>
</evidence>
<dbReference type="Proteomes" id="UP000286862">
    <property type="component" value="Unassembled WGS sequence"/>
</dbReference>
<sequence>GNSWITLMYIRKNNRFAPAAPCILLSETNMPVTEQDQRVKEAERTRGTVDTTVDARGTIGQDDVFLQRIPDAVYQEMVDTFSEQYHFCNGSENGGKMRIANYFVGISARLANSFNQFIATIEQEAMDDRLPAFQVPNGFAPQEENLLPTEQGGGFSMGSFDMAVTDKGLRNIESQAVATYPISSAVLNRVLLQHLPGADDAFLFADGPQKGWDDFQQVYRKILGGEQGERVVLTDRKVQEQKTNFEFYATQKELGLPVDIVDMEDFFEQDSGLYYTDSAGQPVRITRLYSRVNLPDALFLENYPEGSDWQFRFDKRYEGLQLVNHPIKQFLVSKRLAPYINHPFNPTSYELAEVASAFRQGILAYDDYVWKHKWGAAGHRLFLSPSEEVLDKLADVLDEYIAQKKVDYTTFVTDDGQEKIVELRFMTARHNEQAITVPMARIGHVQQDQAGRKSYKIHFGDNNMAGYGFSPVLIFNE</sequence>
<evidence type="ECO:0000313" key="1">
    <source>
        <dbReference type="EMBL" id="RWX48480.1"/>
    </source>
</evidence>